<dbReference type="Proteomes" id="UP001281003">
    <property type="component" value="Unassembled WGS sequence"/>
</dbReference>
<dbReference type="PANTHER" id="PTHR12265">
    <property type="entry name" value="TRANSMEMBRANE PROTEIN 53"/>
    <property type="match status" value="1"/>
</dbReference>
<accession>A0AAE0PKJ2</accession>
<feature type="region of interest" description="Disordered" evidence="7">
    <location>
        <begin position="133"/>
        <end position="159"/>
    </location>
</feature>
<gene>
    <name evidence="8" type="ORF">B0T20DRAFT_402045</name>
</gene>
<feature type="compositionally biased region" description="Basic and acidic residues" evidence="7">
    <location>
        <begin position="440"/>
        <end position="453"/>
    </location>
</feature>
<proteinExistence type="predicted"/>
<keyword evidence="5" id="KW-0539">Nucleus</keyword>
<evidence type="ECO:0000256" key="7">
    <source>
        <dbReference type="SAM" id="MobiDB-lite"/>
    </source>
</evidence>
<keyword evidence="3" id="KW-1133">Transmembrane helix</keyword>
<name>A0AAE0PKJ2_SORBR</name>
<evidence type="ECO:0000256" key="1">
    <source>
        <dbReference type="ARBA" id="ARBA00004126"/>
    </source>
</evidence>
<feature type="compositionally biased region" description="Basic and acidic residues" evidence="7">
    <location>
        <begin position="398"/>
        <end position="410"/>
    </location>
</feature>
<evidence type="ECO:0000256" key="5">
    <source>
        <dbReference type="ARBA" id="ARBA00023242"/>
    </source>
</evidence>
<comment type="caution">
    <text evidence="8">The sequence shown here is derived from an EMBL/GenBank/DDBJ whole genome shotgun (WGS) entry which is preliminary data.</text>
</comment>
<dbReference type="AlphaFoldDB" id="A0AAE0PKJ2"/>
<feature type="region of interest" description="Disordered" evidence="7">
    <location>
        <begin position="398"/>
        <end position="459"/>
    </location>
</feature>
<keyword evidence="9" id="KW-1185">Reference proteome</keyword>
<evidence type="ECO:0000256" key="2">
    <source>
        <dbReference type="ARBA" id="ARBA00022692"/>
    </source>
</evidence>
<dbReference type="PANTHER" id="PTHR12265:SF30">
    <property type="entry name" value="TRANSMEMBRANE PROTEIN 53"/>
    <property type="match status" value="1"/>
</dbReference>
<dbReference type="GO" id="GO:0031965">
    <property type="term" value="C:nuclear membrane"/>
    <property type="evidence" value="ECO:0007669"/>
    <property type="project" value="UniProtKB-SubCell"/>
</dbReference>
<feature type="compositionally biased region" description="Low complexity" evidence="7">
    <location>
        <begin position="8"/>
        <end position="23"/>
    </location>
</feature>
<evidence type="ECO:0000256" key="6">
    <source>
        <dbReference type="ARBA" id="ARBA00037847"/>
    </source>
</evidence>
<dbReference type="Pfam" id="PF05705">
    <property type="entry name" value="DUF829"/>
    <property type="match status" value="2"/>
</dbReference>
<feature type="region of interest" description="Disordered" evidence="7">
    <location>
        <begin position="1"/>
        <end position="34"/>
    </location>
</feature>
<dbReference type="EMBL" id="JAUTDP010000002">
    <property type="protein sequence ID" value="KAK3401569.1"/>
    <property type="molecule type" value="Genomic_DNA"/>
</dbReference>
<sequence length="459" mass="50018">MTERKPSRSSSSTSSQSNSNPKPAAAPGPAPLSEFQNLGNDILFFDPPTPSQSTEKDDHHPQLIILCTWLGGATPRRIAKYTSGYRRMFPRTPVLVVQTVIKDFTVRSEGQIRGRLEAARGVVREVLARRQHGEGAVDSATGPGRETGLATGRGNEMGIGTGTEMGAVTEMGNGNGNGNEYGTGILLHIFSNGGCHIANQLAHSYLSSFHQTLPVRLQILDSSPGTFSISQTYGAAAHSVPKHHPWVLQSIERWGLWGAVVVIAGLQGALPRAIGEEVVRKKVLGGVGVDFEGMRMDLLDQRLWGGDAKETGRLYLYSKKDEAVSWRDVERHIRQASKLVKEAARKRGLATREEVEAEVEGLVKAERFENASHCGLVMEDEERYWRAVRESWEGMMERRASGQRLGEKGRPGKQSESGKKIVLGGVDDGEGEGSTASVVKDGDEARDAEELRSKRTSKL</sequence>
<reference evidence="8" key="2">
    <citation type="submission" date="2023-07" db="EMBL/GenBank/DDBJ databases">
        <authorList>
            <consortium name="Lawrence Berkeley National Laboratory"/>
            <person name="Haridas S."/>
            <person name="Hensen N."/>
            <person name="Bonometti L."/>
            <person name="Westerberg I."/>
            <person name="Brannstrom I.O."/>
            <person name="Guillou S."/>
            <person name="Cros-Aarteil S."/>
            <person name="Calhoun S."/>
            <person name="Kuo A."/>
            <person name="Mondo S."/>
            <person name="Pangilinan J."/>
            <person name="Riley R."/>
            <person name="LaButti K."/>
            <person name="Andreopoulos B."/>
            <person name="Lipzen A."/>
            <person name="Chen C."/>
            <person name="Yanf M."/>
            <person name="Daum C."/>
            <person name="Ng V."/>
            <person name="Clum A."/>
            <person name="Steindorff A."/>
            <person name="Ohm R."/>
            <person name="Martin F."/>
            <person name="Silar P."/>
            <person name="Natvig D."/>
            <person name="Lalanne C."/>
            <person name="Gautier V."/>
            <person name="Ament-velasquez S.L."/>
            <person name="Kruys A."/>
            <person name="Hutchinson M.I."/>
            <person name="Powell A.J."/>
            <person name="Barry K."/>
            <person name="Miller A.N."/>
            <person name="Grigoriev I.V."/>
            <person name="Debuchy R."/>
            <person name="Gladieux P."/>
            <person name="Thoren M.H."/>
            <person name="Johannesson H."/>
        </authorList>
    </citation>
    <scope>NUCLEOTIDE SEQUENCE</scope>
    <source>
        <strain evidence="8">FGSC 1904</strain>
    </source>
</reference>
<evidence type="ECO:0000256" key="4">
    <source>
        <dbReference type="ARBA" id="ARBA00023136"/>
    </source>
</evidence>
<organism evidence="8 9">
    <name type="scientific">Sordaria brevicollis</name>
    <dbReference type="NCBI Taxonomy" id="83679"/>
    <lineage>
        <taxon>Eukaryota</taxon>
        <taxon>Fungi</taxon>
        <taxon>Dikarya</taxon>
        <taxon>Ascomycota</taxon>
        <taxon>Pezizomycotina</taxon>
        <taxon>Sordariomycetes</taxon>
        <taxon>Sordariomycetidae</taxon>
        <taxon>Sordariales</taxon>
        <taxon>Sordariaceae</taxon>
        <taxon>Sordaria</taxon>
    </lineage>
</organism>
<protein>
    <submittedName>
        <fullName evidence="8">Uncharacterized protein</fullName>
    </submittedName>
</protein>
<reference evidence="8" key="1">
    <citation type="journal article" date="2023" name="Mol. Phylogenet. Evol.">
        <title>Genome-scale phylogeny and comparative genomics of the fungal order Sordariales.</title>
        <authorList>
            <person name="Hensen N."/>
            <person name="Bonometti L."/>
            <person name="Westerberg I."/>
            <person name="Brannstrom I.O."/>
            <person name="Guillou S."/>
            <person name="Cros-Aarteil S."/>
            <person name="Calhoun S."/>
            <person name="Haridas S."/>
            <person name="Kuo A."/>
            <person name="Mondo S."/>
            <person name="Pangilinan J."/>
            <person name="Riley R."/>
            <person name="LaButti K."/>
            <person name="Andreopoulos B."/>
            <person name="Lipzen A."/>
            <person name="Chen C."/>
            <person name="Yan M."/>
            <person name="Daum C."/>
            <person name="Ng V."/>
            <person name="Clum A."/>
            <person name="Steindorff A."/>
            <person name="Ohm R.A."/>
            <person name="Martin F."/>
            <person name="Silar P."/>
            <person name="Natvig D.O."/>
            <person name="Lalanne C."/>
            <person name="Gautier V."/>
            <person name="Ament-Velasquez S.L."/>
            <person name="Kruys A."/>
            <person name="Hutchinson M.I."/>
            <person name="Powell A.J."/>
            <person name="Barry K."/>
            <person name="Miller A.N."/>
            <person name="Grigoriev I.V."/>
            <person name="Debuchy R."/>
            <person name="Gladieux P."/>
            <person name="Hiltunen Thoren M."/>
            <person name="Johannesson H."/>
        </authorList>
    </citation>
    <scope>NUCLEOTIDE SEQUENCE</scope>
    <source>
        <strain evidence="8">FGSC 1904</strain>
    </source>
</reference>
<comment type="subcellular location">
    <subcellularLocation>
        <location evidence="6">Endomembrane system</location>
        <topology evidence="6">Single-pass membrane protein</topology>
    </subcellularLocation>
    <subcellularLocation>
        <location evidence="1">Nucleus membrane</location>
    </subcellularLocation>
</comment>
<keyword evidence="4" id="KW-0472">Membrane</keyword>
<evidence type="ECO:0000313" key="9">
    <source>
        <dbReference type="Proteomes" id="UP001281003"/>
    </source>
</evidence>
<evidence type="ECO:0000256" key="3">
    <source>
        <dbReference type="ARBA" id="ARBA00022989"/>
    </source>
</evidence>
<keyword evidence="2" id="KW-0812">Transmembrane</keyword>
<evidence type="ECO:0000313" key="8">
    <source>
        <dbReference type="EMBL" id="KAK3401569.1"/>
    </source>
</evidence>
<dbReference type="InterPro" id="IPR008547">
    <property type="entry name" value="DUF829_TMEM53"/>
</dbReference>